<comment type="caution">
    <text evidence="6">The sequence shown here is derived from an EMBL/GenBank/DDBJ whole genome shotgun (WGS) entry which is preliminary data.</text>
</comment>
<keyword evidence="3 4" id="KW-0067">ATP-binding</keyword>
<dbReference type="Gene3D" id="3.30.1490.20">
    <property type="entry name" value="ATP-grasp fold, A domain"/>
    <property type="match status" value="1"/>
</dbReference>
<dbReference type="SUPFAM" id="SSF56059">
    <property type="entry name" value="Glutathione synthetase ATP-binding domain-like"/>
    <property type="match status" value="2"/>
</dbReference>
<dbReference type="Gene3D" id="3.30.470.20">
    <property type="entry name" value="ATP-grasp fold, B domain"/>
    <property type="match status" value="2"/>
</dbReference>
<accession>A0ABP7ERJ6</accession>
<dbReference type="Proteomes" id="UP001500908">
    <property type="component" value="Unassembled WGS sequence"/>
</dbReference>
<dbReference type="InterPro" id="IPR013815">
    <property type="entry name" value="ATP_grasp_subdomain_1"/>
</dbReference>
<evidence type="ECO:0000313" key="7">
    <source>
        <dbReference type="Proteomes" id="UP001500908"/>
    </source>
</evidence>
<dbReference type="EMBL" id="BAABDD010000001">
    <property type="protein sequence ID" value="GAA3723435.1"/>
    <property type="molecule type" value="Genomic_DNA"/>
</dbReference>
<keyword evidence="2 4" id="KW-0547">Nucleotide-binding</keyword>
<dbReference type="RefSeq" id="WP_344966141.1">
    <property type="nucleotide sequence ID" value="NZ_BAABDD010000001.1"/>
</dbReference>
<dbReference type="InterPro" id="IPR040570">
    <property type="entry name" value="LAL_C2"/>
</dbReference>
<dbReference type="Pfam" id="PF18603">
    <property type="entry name" value="LAL_C2"/>
    <property type="match status" value="1"/>
</dbReference>
<keyword evidence="1" id="KW-0436">Ligase</keyword>
<dbReference type="InterPro" id="IPR011761">
    <property type="entry name" value="ATP-grasp"/>
</dbReference>
<evidence type="ECO:0000256" key="1">
    <source>
        <dbReference type="ARBA" id="ARBA00022598"/>
    </source>
</evidence>
<proteinExistence type="predicted"/>
<evidence type="ECO:0000256" key="3">
    <source>
        <dbReference type="ARBA" id="ARBA00022840"/>
    </source>
</evidence>
<keyword evidence="7" id="KW-1185">Reference proteome</keyword>
<sequence length="878" mass="94250">MPQLAGRQDAPSGAPSSRPDAFILSGSFLAVARAPLYLEELTRRGLRVLLITPSRWRDAALTAMHDTEHPAAAVHEVAFVEGEAGRESSYVADAVAAARRWRERYRIVGACAVGETQVEPTGLLADGLGLPSPGLRATRACRSKYLQRWYLPEFSPAALVIPPGERERVDLTHAGLPAVIKPSGGHSSSGVQTVNDADELRARLAEYPDHETVLVEERVRGQEFSVESLVQGGEVVFASVTRKETTDTGTATTFVELSHTVPNDHTALDATLLDANRRMLRALAFEDGVSHAEWRIDPEGRPVLMEVAARPPGDGICELFRLATGRSLEPEIIRVALGEPVAAPRFSRQARQIYLEHQPGLLRDVTVDWEGVQPQWVGSGDLWPRIGPAAPEDPASLRAVLVHREHGTELGALRSSDDRVASVFIDAPTVAQVDALERRVREAVAVHTDPAPTDPPLESVTHVLVGYSPVMLGKLDSHLPEGAVLVVEEPDVIEARGLADLAQRHACVAALLPGPSQDEKHPERITDTVPRPPQARVVVPVVEYGVVTAATLAEAWGLPGAGPKAARILRDKALLRETIDHTDIAQPQWTVAHGPEDVARFRSRHGGACVLKPTNRQASLGVQLLTADDDTTQAWQVTTAADEPWLRARYATTERVLVEQRMAGREVSVEALVHNGAVAFSTITAKSVLESRHPVETGHALPADVDEGTAAALREAMATLVAATGFDYGVLHAEWMLDEGRPQLVECAGRLPGDGITVLVDLAYDTDVLHQLLGVLEGRAPDVRAEAVRGAAVRFLIATPGTVTAVEGADTARDRDGVHEVHLNVEPGGEVHAATSSWERAGFVIAAGADAEEAARNADRAATAITVTTREHDSGGER</sequence>
<organism evidence="6 7">
    <name type="scientific">Salinactinospora qingdaonensis</name>
    <dbReference type="NCBI Taxonomy" id="702744"/>
    <lineage>
        <taxon>Bacteria</taxon>
        <taxon>Bacillati</taxon>
        <taxon>Actinomycetota</taxon>
        <taxon>Actinomycetes</taxon>
        <taxon>Streptosporangiales</taxon>
        <taxon>Nocardiopsidaceae</taxon>
        <taxon>Salinactinospora</taxon>
    </lineage>
</organism>
<dbReference type="Gene3D" id="3.40.50.20">
    <property type="match status" value="1"/>
</dbReference>
<evidence type="ECO:0000259" key="5">
    <source>
        <dbReference type="PROSITE" id="PS50975"/>
    </source>
</evidence>
<evidence type="ECO:0000256" key="4">
    <source>
        <dbReference type="PROSITE-ProRule" id="PRU00409"/>
    </source>
</evidence>
<gene>
    <name evidence="6" type="ORF">GCM10022402_00060</name>
</gene>
<protein>
    <recommendedName>
        <fullName evidence="5">ATP-grasp domain-containing protein</fullName>
    </recommendedName>
</protein>
<name>A0ABP7ERJ6_9ACTN</name>
<dbReference type="InterPro" id="IPR052032">
    <property type="entry name" value="ATP-dep_AA_Ligase"/>
</dbReference>
<feature type="domain" description="ATP-grasp" evidence="5">
    <location>
        <begin position="576"/>
        <end position="777"/>
    </location>
</feature>
<dbReference type="PROSITE" id="PS50975">
    <property type="entry name" value="ATP_GRASP"/>
    <property type="match status" value="2"/>
</dbReference>
<dbReference type="PANTHER" id="PTHR43585:SF2">
    <property type="entry name" value="ATP-GRASP ENZYME FSQD"/>
    <property type="match status" value="1"/>
</dbReference>
<dbReference type="PANTHER" id="PTHR43585">
    <property type="entry name" value="FUMIPYRROLE BIOSYNTHESIS PROTEIN C"/>
    <property type="match status" value="1"/>
</dbReference>
<evidence type="ECO:0000313" key="6">
    <source>
        <dbReference type="EMBL" id="GAA3723435.1"/>
    </source>
</evidence>
<reference evidence="7" key="1">
    <citation type="journal article" date="2019" name="Int. J. Syst. Evol. Microbiol.">
        <title>The Global Catalogue of Microorganisms (GCM) 10K type strain sequencing project: providing services to taxonomists for standard genome sequencing and annotation.</title>
        <authorList>
            <consortium name="The Broad Institute Genomics Platform"/>
            <consortium name="The Broad Institute Genome Sequencing Center for Infectious Disease"/>
            <person name="Wu L."/>
            <person name="Ma J."/>
        </authorList>
    </citation>
    <scope>NUCLEOTIDE SEQUENCE [LARGE SCALE GENOMIC DNA]</scope>
    <source>
        <strain evidence="7">JCM 17137</strain>
    </source>
</reference>
<dbReference type="Pfam" id="PF13535">
    <property type="entry name" value="ATP-grasp_4"/>
    <property type="match status" value="2"/>
</dbReference>
<evidence type="ECO:0000256" key="2">
    <source>
        <dbReference type="ARBA" id="ARBA00022741"/>
    </source>
</evidence>
<feature type="domain" description="ATP-grasp" evidence="5">
    <location>
        <begin position="144"/>
        <end position="337"/>
    </location>
</feature>